<proteinExistence type="inferred from homology"/>
<organism evidence="7 8">
    <name type="scientific">Candidatus Nomurabacteria bacterium RIFCSPHIGHO2_02_FULL_42_24</name>
    <dbReference type="NCBI Taxonomy" id="1801757"/>
    <lineage>
        <taxon>Bacteria</taxon>
        <taxon>Candidatus Nomuraibacteriota</taxon>
    </lineage>
</organism>
<dbReference type="Proteomes" id="UP000179880">
    <property type="component" value="Unassembled WGS sequence"/>
</dbReference>
<reference evidence="7 8" key="1">
    <citation type="journal article" date="2016" name="Nat. Commun.">
        <title>Thousands of microbial genomes shed light on interconnected biogeochemical processes in an aquifer system.</title>
        <authorList>
            <person name="Anantharaman K."/>
            <person name="Brown C.T."/>
            <person name="Hug L.A."/>
            <person name="Sharon I."/>
            <person name="Castelle C.J."/>
            <person name="Probst A.J."/>
            <person name="Thomas B.C."/>
            <person name="Singh A."/>
            <person name="Wilkins M.J."/>
            <person name="Karaoz U."/>
            <person name="Brodie E.L."/>
            <person name="Williams K.H."/>
            <person name="Hubbard S.S."/>
            <person name="Banfield J.F."/>
        </authorList>
    </citation>
    <scope>NUCLEOTIDE SEQUENCE [LARGE SCALE GENOMIC DNA]</scope>
</reference>
<dbReference type="InterPro" id="IPR014039">
    <property type="entry name" value="Transl_elong_EFTs/EF1B_dimer"/>
</dbReference>
<evidence type="ECO:0000256" key="2">
    <source>
        <dbReference type="ARBA" id="ARBA00016956"/>
    </source>
</evidence>
<dbReference type="InterPro" id="IPR001816">
    <property type="entry name" value="Transl_elong_EFTs/EF1B"/>
</dbReference>
<evidence type="ECO:0000256" key="4">
    <source>
        <dbReference type="ARBA" id="ARBA00022917"/>
    </source>
</evidence>
<evidence type="ECO:0000313" key="8">
    <source>
        <dbReference type="Proteomes" id="UP000179880"/>
    </source>
</evidence>
<dbReference type="SUPFAM" id="SSF54713">
    <property type="entry name" value="Elongation factor Ts (EF-Ts), dimerisation domain"/>
    <property type="match status" value="1"/>
</dbReference>
<evidence type="ECO:0000256" key="3">
    <source>
        <dbReference type="ARBA" id="ARBA00022768"/>
    </source>
</evidence>
<dbReference type="InterPro" id="IPR009060">
    <property type="entry name" value="UBA-like_sf"/>
</dbReference>
<evidence type="ECO:0000256" key="5">
    <source>
        <dbReference type="HAMAP-Rule" id="MF_00050"/>
    </source>
</evidence>
<dbReference type="FunFam" id="1.10.8.10:FF:000001">
    <property type="entry name" value="Elongation factor Ts"/>
    <property type="match status" value="1"/>
</dbReference>
<dbReference type="GO" id="GO:0003746">
    <property type="term" value="F:translation elongation factor activity"/>
    <property type="evidence" value="ECO:0007669"/>
    <property type="project" value="UniProtKB-UniRule"/>
</dbReference>
<dbReference type="InterPro" id="IPR036402">
    <property type="entry name" value="EF-Ts_dimer_sf"/>
</dbReference>
<comment type="function">
    <text evidence="5">Associates with the EF-Tu.GDP complex and induces the exchange of GDP to GTP. It remains bound to the aminoacyl-tRNA.EF-Tu.GTP complex up to the GTP hydrolysis stage on the ribosome.</text>
</comment>
<dbReference type="AlphaFoldDB" id="A0A1F6WHA2"/>
<dbReference type="HAMAP" id="MF_00050">
    <property type="entry name" value="EF_Ts"/>
    <property type="match status" value="1"/>
</dbReference>
<dbReference type="Gene3D" id="3.30.479.20">
    <property type="entry name" value="Elongation factor Ts, dimerisation domain"/>
    <property type="match status" value="1"/>
</dbReference>
<dbReference type="Gene3D" id="1.10.8.10">
    <property type="entry name" value="DNA helicase RuvA subunit, C-terminal domain"/>
    <property type="match status" value="1"/>
</dbReference>
<feature type="region of interest" description="Involved in Mg(2+) ion dislocation from EF-Tu" evidence="5">
    <location>
        <begin position="81"/>
        <end position="84"/>
    </location>
</feature>
<keyword evidence="4 5" id="KW-0648">Protein biosynthesis</keyword>
<gene>
    <name evidence="5" type="primary">tsf</name>
    <name evidence="7" type="ORF">A3B93_02065</name>
</gene>
<evidence type="ECO:0000313" key="7">
    <source>
        <dbReference type="EMBL" id="OGI81287.1"/>
    </source>
</evidence>
<feature type="domain" description="Translation elongation factor EFTs/EF1B dimerisation" evidence="6">
    <location>
        <begin position="72"/>
        <end position="150"/>
    </location>
</feature>
<dbReference type="GO" id="GO:0005737">
    <property type="term" value="C:cytoplasm"/>
    <property type="evidence" value="ECO:0007669"/>
    <property type="project" value="UniProtKB-SubCell"/>
</dbReference>
<keyword evidence="5" id="KW-0963">Cytoplasm</keyword>
<comment type="caution">
    <text evidence="7">The sequence shown here is derived from an EMBL/GenBank/DDBJ whole genome shotgun (WGS) entry which is preliminary data.</text>
</comment>
<dbReference type="PANTHER" id="PTHR11741">
    <property type="entry name" value="ELONGATION FACTOR TS"/>
    <property type="match status" value="1"/>
</dbReference>
<comment type="similarity">
    <text evidence="1 5">Belongs to the EF-Ts family.</text>
</comment>
<name>A0A1F6WHA2_9BACT</name>
<evidence type="ECO:0000256" key="1">
    <source>
        <dbReference type="ARBA" id="ARBA00005532"/>
    </source>
</evidence>
<dbReference type="SUPFAM" id="SSF46934">
    <property type="entry name" value="UBA-like"/>
    <property type="match status" value="1"/>
</dbReference>
<comment type="subcellular location">
    <subcellularLocation>
        <location evidence="5">Cytoplasm</location>
    </subcellularLocation>
</comment>
<protein>
    <recommendedName>
        <fullName evidence="2 5">Elongation factor Ts</fullName>
        <shortName evidence="5">EF-Ts</shortName>
    </recommendedName>
</protein>
<dbReference type="Pfam" id="PF00889">
    <property type="entry name" value="EF_TS"/>
    <property type="match status" value="1"/>
</dbReference>
<evidence type="ECO:0000259" key="6">
    <source>
        <dbReference type="Pfam" id="PF00889"/>
    </source>
</evidence>
<sequence>MNITAEQIKTLRTQTGVSVMQCRMALEEAGGDEKKALEILREKSAEIVAKKSGRALGAGTVAAYIHTNGNVGALVELLCETDFVAKNDLFRESTREIAMHAAAMKPASNEELLAQESFKRPGLTINQIVAELSQKFGERVELGRFAVFSSVNP</sequence>
<dbReference type="EMBL" id="MFUH01000034">
    <property type="protein sequence ID" value="OGI81287.1"/>
    <property type="molecule type" value="Genomic_DNA"/>
</dbReference>
<keyword evidence="3 5" id="KW-0251">Elongation factor</keyword>
<dbReference type="PANTHER" id="PTHR11741:SF0">
    <property type="entry name" value="ELONGATION FACTOR TS, MITOCHONDRIAL"/>
    <property type="match status" value="1"/>
</dbReference>
<accession>A0A1F6WHA2</accession>